<dbReference type="Proteomes" id="UP001165082">
    <property type="component" value="Unassembled WGS sequence"/>
</dbReference>
<organism evidence="2 3">
    <name type="scientific">Triparma retinervis</name>
    <dbReference type="NCBI Taxonomy" id="2557542"/>
    <lineage>
        <taxon>Eukaryota</taxon>
        <taxon>Sar</taxon>
        <taxon>Stramenopiles</taxon>
        <taxon>Ochrophyta</taxon>
        <taxon>Bolidophyceae</taxon>
        <taxon>Parmales</taxon>
        <taxon>Triparmaceae</taxon>
        <taxon>Triparma</taxon>
    </lineage>
</organism>
<dbReference type="InterPro" id="IPR001853">
    <property type="entry name" value="DSBA-like_thioredoxin_dom"/>
</dbReference>
<dbReference type="EMBL" id="BRXZ01005074">
    <property type="protein sequence ID" value="GMH59781.1"/>
    <property type="molecule type" value="Genomic_DNA"/>
</dbReference>
<feature type="domain" description="DSBA-like thioredoxin" evidence="1">
    <location>
        <begin position="43"/>
        <end position="156"/>
    </location>
</feature>
<dbReference type="Pfam" id="PF01323">
    <property type="entry name" value="DSBA"/>
    <property type="match status" value="1"/>
</dbReference>
<evidence type="ECO:0000259" key="1">
    <source>
        <dbReference type="Pfam" id="PF01323"/>
    </source>
</evidence>
<accession>A0A9W6ZUF9</accession>
<protein>
    <recommendedName>
        <fullName evidence="1">DSBA-like thioredoxin domain-containing protein</fullName>
    </recommendedName>
</protein>
<keyword evidence="3" id="KW-1185">Reference proteome</keyword>
<reference evidence="2" key="1">
    <citation type="submission" date="2022-07" db="EMBL/GenBank/DDBJ databases">
        <title>Genome analysis of Parmales, a sister group of diatoms, reveals the evolutionary specialization of diatoms from phago-mixotrophs to photoautotrophs.</title>
        <authorList>
            <person name="Ban H."/>
            <person name="Sato S."/>
            <person name="Yoshikawa S."/>
            <person name="Kazumasa Y."/>
            <person name="Nakamura Y."/>
            <person name="Ichinomiya M."/>
            <person name="Saitoh K."/>
            <person name="Sato N."/>
            <person name="Blanc-Mathieu R."/>
            <person name="Endo H."/>
            <person name="Kuwata A."/>
            <person name="Ogata H."/>
        </authorList>
    </citation>
    <scope>NUCLEOTIDE SEQUENCE</scope>
</reference>
<sequence length="177" mass="19038">MLRKFGTLEAFEAFKIKHDLPGRGRDVGLDKEGFVQSNLSLRVQSDTFDSHRLVQLATNLMGVGAAEEVMGILNKRHFTEGGVLNDRRMLVEAAVSAGMDGGYVVEFLGSERGVKEVWRALEMVEGMGIQSIPHLVVGGERTVGGAKGVEDIVDAVSRVVEGGGGKGRIFKVLEGIL</sequence>
<dbReference type="PANTHER" id="PTHR13887:SF41">
    <property type="entry name" value="THIOREDOXIN SUPERFAMILY PROTEIN"/>
    <property type="match status" value="1"/>
</dbReference>
<evidence type="ECO:0000313" key="2">
    <source>
        <dbReference type="EMBL" id="GMH59781.1"/>
    </source>
</evidence>
<dbReference type="GO" id="GO:0016491">
    <property type="term" value="F:oxidoreductase activity"/>
    <property type="evidence" value="ECO:0007669"/>
    <property type="project" value="InterPro"/>
</dbReference>
<dbReference type="OrthoDB" id="195023at2759"/>
<dbReference type="SUPFAM" id="SSF52833">
    <property type="entry name" value="Thioredoxin-like"/>
    <property type="match status" value="1"/>
</dbReference>
<dbReference type="Gene3D" id="3.40.30.10">
    <property type="entry name" value="Glutaredoxin"/>
    <property type="match status" value="1"/>
</dbReference>
<dbReference type="AlphaFoldDB" id="A0A9W6ZUF9"/>
<name>A0A9W6ZUF9_9STRA</name>
<dbReference type="InterPro" id="IPR036249">
    <property type="entry name" value="Thioredoxin-like_sf"/>
</dbReference>
<gene>
    <name evidence="2" type="ORF">TrRE_jg6760</name>
</gene>
<proteinExistence type="predicted"/>
<dbReference type="PANTHER" id="PTHR13887">
    <property type="entry name" value="GLUTATHIONE S-TRANSFERASE KAPPA"/>
    <property type="match status" value="1"/>
</dbReference>
<comment type="caution">
    <text evidence="2">The sequence shown here is derived from an EMBL/GenBank/DDBJ whole genome shotgun (WGS) entry which is preliminary data.</text>
</comment>
<evidence type="ECO:0000313" key="3">
    <source>
        <dbReference type="Proteomes" id="UP001165082"/>
    </source>
</evidence>